<dbReference type="SUPFAM" id="SSF53474">
    <property type="entry name" value="alpha/beta-Hydrolases"/>
    <property type="match status" value="1"/>
</dbReference>
<evidence type="ECO:0000256" key="1">
    <source>
        <dbReference type="SAM" id="SignalP"/>
    </source>
</evidence>
<feature type="signal peptide" evidence="1">
    <location>
        <begin position="1"/>
        <end position="19"/>
    </location>
</feature>
<dbReference type="Gene3D" id="3.40.50.1820">
    <property type="entry name" value="alpha/beta hydrolase"/>
    <property type="match status" value="1"/>
</dbReference>
<name>A0A9X2JBT9_9SPHI</name>
<protein>
    <submittedName>
        <fullName evidence="2">Esterase family protein</fullName>
    </submittedName>
</protein>
<accession>A0A9X2JBT9</accession>
<dbReference type="AlphaFoldDB" id="A0A9X2JBT9"/>
<dbReference type="Pfam" id="PF00756">
    <property type="entry name" value="Esterase"/>
    <property type="match status" value="1"/>
</dbReference>
<dbReference type="InterPro" id="IPR050583">
    <property type="entry name" value="Mycobacterial_A85_antigen"/>
</dbReference>
<reference evidence="2" key="1">
    <citation type="submission" date="2022-06" db="EMBL/GenBank/DDBJ databases">
        <title>Solitalea sp. MAHUQ-68 isolated from rhizospheric soil.</title>
        <authorList>
            <person name="Huq M.A."/>
        </authorList>
    </citation>
    <scope>NUCLEOTIDE SEQUENCE</scope>
    <source>
        <strain evidence="2">MAHUQ-68</strain>
    </source>
</reference>
<sequence length="264" mass="30409">MKKTLLFAIFLFSTLFSFAQDRLFLKSSKIPGTDTVIVFKPKQYDYVQKVPVVFLLHGWSANYKQWDKTMDAQKYADEYNVLIVCPDGFYDSWYLNSPLKPNSQYVDFFYETLLPKIKSDYRIDDKNLFITGLSMGGHGALNIFLEHPEVFRSAGSTSGGVYLEASGDRFGINKVVGSFQTALDTWKAYSIVTKIDKLKGIDKQIIFDCGTEDFFYEANNMLRAKCDSLKIKATYITQPGGHDPTYWKKSIKQQFEFFRELMLN</sequence>
<organism evidence="2 3">
    <name type="scientific">Solitalea agri</name>
    <dbReference type="NCBI Taxonomy" id="2953739"/>
    <lineage>
        <taxon>Bacteria</taxon>
        <taxon>Pseudomonadati</taxon>
        <taxon>Bacteroidota</taxon>
        <taxon>Sphingobacteriia</taxon>
        <taxon>Sphingobacteriales</taxon>
        <taxon>Sphingobacteriaceae</taxon>
        <taxon>Solitalea</taxon>
    </lineage>
</organism>
<gene>
    <name evidence="2" type="ORF">NF867_02960</name>
</gene>
<evidence type="ECO:0000313" key="2">
    <source>
        <dbReference type="EMBL" id="MCO4291819.1"/>
    </source>
</evidence>
<dbReference type="InterPro" id="IPR029058">
    <property type="entry name" value="AB_hydrolase_fold"/>
</dbReference>
<dbReference type="RefSeq" id="WP_252586055.1">
    <property type="nucleotide sequence ID" value="NZ_JAMWYS010000009.1"/>
</dbReference>
<dbReference type="InterPro" id="IPR000801">
    <property type="entry name" value="Esterase-like"/>
</dbReference>
<keyword evidence="1" id="KW-0732">Signal</keyword>
<proteinExistence type="predicted"/>
<feature type="chain" id="PRO_5040968757" evidence="1">
    <location>
        <begin position="20"/>
        <end position="264"/>
    </location>
</feature>
<comment type="caution">
    <text evidence="2">The sequence shown here is derived from an EMBL/GenBank/DDBJ whole genome shotgun (WGS) entry which is preliminary data.</text>
</comment>
<evidence type="ECO:0000313" key="3">
    <source>
        <dbReference type="Proteomes" id="UP001155182"/>
    </source>
</evidence>
<dbReference type="PANTHER" id="PTHR48098:SF1">
    <property type="entry name" value="DIACYLGLYCEROL ACYLTRANSFERASE_MYCOLYLTRANSFERASE AG85A"/>
    <property type="match status" value="1"/>
</dbReference>
<dbReference type="PANTHER" id="PTHR48098">
    <property type="entry name" value="ENTEROCHELIN ESTERASE-RELATED"/>
    <property type="match status" value="1"/>
</dbReference>
<dbReference type="GO" id="GO:0016747">
    <property type="term" value="F:acyltransferase activity, transferring groups other than amino-acyl groups"/>
    <property type="evidence" value="ECO:0007669"/>
    <property type="project" value="TreeGrafter"/>
</dbReference>
<dbReference type="Proteomes" id="UP001155182">
    <property type="component" value="Unassembled WGS sequence"/>
</dbReference>
<keyword evidence="3" id="KW-1185">Reference proteome</keyword>
<dbReference type="EMBL" id="JAMWYS010000009">
    <property type="protein sequence ID" value="MCO4291819.1"/>
    <property type="molecule type" value="Genomic_DNA"/>
</dbReference>